<accession>A0A183B1D1</accession>
<name>A0A183B1D1_9TREM</name>
<dbReference type="EMBL" id="UZAN01054106">
    <property type="protein sequence ID" value="VDP90288.1"/>
    <property type="molecule type" value="Genomic_DNA"/>
</dbReference>
<dbReference type="Proteomes" id="UP000272942">
    <property type="component" value="Unassembled WGS sequence"/>
</dbReference>
<reference evidence="1 2" key="2">
    <citation type="submission" date="2018-11" db="EMBL/GenBank/DDBJ databases">
        <authorList>
            <consortium name="Pathogen Informatics"/>
        </authorList>
    </citation>
    <scope>NUCLEOTIDE SEQUENCE [LARGE SCALE GENOMIC DNA]</scope>
    <source>
        <strain evidence="1 2">Egypt</strain>
    </source>
</reference>
<keyword evidence="2" id="KW-1185">Reference proteome</keyword>
<evidence type="ECO:0000313" key="2">
    <source>
        <dbReference type="Proteomes" id="UP000272942"/>
    </source>
</evidence>
<dbReference type="WBParaSite" id="ECPE_0001305401-mRNA-1">
    <property type="protein sequence ID" value="ECPE_0001305401-mRNA-1"/>
    <property type="gene ID" value="ECPE_0001305401"/>
</dbReference>
<protein>
    <submittedName>
        <fullName evidence="3">FGF</fullName>
    </submittedName>
</protein>
<evidence type="ECO:0000313" key="3">
    <source>
        <dbReference type="WBParaSite" id="ECPE_0001305401-mRNA-1"/>
    </source>
</evidence>
<evidence type="ECO:0000313" key="1">
    <source>
        <dbReference type="EMBL" id="VDP90288.1"/>
    </source>
</evidence>
<dbReference type="OrthoDB" id="5514950at2759"/>
<dbReference type="AlphaFoldDB" id="A0A183B1D1"/>
<proteinExistence type="predicted"/>
<reference evidence="3" key="1">
    <citation type="submission" date="2016-06" db="UniProtKB">
        <authorList>
            <consortium name="WormBaseParasite"/>
        </authorList>
    </citation>
    <scope>IDENTIFICATION</scope>
</reference>
<gene>
    <name evidence="1" type="ORF">ECPE_LOCUS13016</name>
</gene>
<sequence length="120" mass="13628">MDAFRLLYASHVRPRLGYGSAATYLCTVGELAKLERVQRAATRLVVGQRGTSYEGRLQATGLFPVAYRRVRGDFICLRKILKGDMGPEFQQYFPLWIKHRPLGHCLTSRKLQSVGLPLVY</sequence>
<organism evidence="3">
    <name type="scientific">Echinostoma caproni</name>
    <dbReference type="NCBI Taxonomy" id="27848"/>
    <lineage>
        <taxon>Eukaryota</taxon>
        <taxon>Metazoa</taxon>
        <taxon>Spiralia</taxon>
        <taxon>Lophotrochozoa</taxon>
        <taxon>Platyhelminthes</taxon>
        <taxon>Trematoda</taxon>
        <taxon>Digenea</taxon>
        <taxon>Plagiorchiida</taxon>
        <taxon>Echinostomata</taxon>
        <taxon>Echinostomatoidea</taxon>
        <taxon>Echinostomatidae</taxon>
        <taxon>Echinostoma</taxon>
    </lineage>
</organism>